<dbReference type="SMART" id="SM00382">
    <property type="entry name" value="AAA"/>
    <property type="match status" value="1"/>
</dbReference>
<dbReference type="Pfam" id="PF00005">
    <property type="entry name" value="ABC_tran"/>
    <property type="match status" value="1"/>
</dbReference>
<reference evidence="7 8" key="1">
    <citation type="submission" date="2022-06" db="EMBL/GenBank/DDBJ databases">
        <title>Genomic Encyclopedia of Archaeal and Bacterial Type Strains, Phase II (KMG-II): from individual species to whole genera.</title>
        <authorList>
            <person name="Goeker M."/>
        </authorList>
    </citation>
    <scope>NUCLEOTIDE SEQUENCE [LARGE SCALE GENOMIC DNA]</scope>
    <source>
        <strain evidence="7 8">DSM 44693</strain>
    </source>
</reference>
<dbReference type="InterPro" id="IPR017871">
    <property type="entry name" value="ABC_transporter-like_CS"/>
</dbReference>
<proteinExistence type="predicted"/>
<dbReference type="CDD" id="cd03230">
    <property type="entry name" value="ABC_DR_subfamily_A"/>
    <property type="match status" value="1"/>
</dbReference>
<dbReference type="PANTHER" id="PTHR42711">
    <property type="entry name" value="ABC TRANSPORTER ATP-BINDING PROTEIN"/>
    <property type="match status" value="1"/>
</dbReference>
<keyword evidence="3" id="KW-0547">Nucleotide-binding</keyword>
<organism evidence="7 8">
    <name type="scientific">Williamsia maris</name>
    <dbReference type="NCBI Taxonomy" id="72806"/>
    <lineage>
        <taxon>Bacteria</taxon>
        <taxon>Bacillati</taxon>
        <taxon>Actinomycetota</taxon>
        <taxon>Actinomycetes</taxon>
        <taxon>Mycobacteriales</taxon>
        <taxon>Nocardiaceae</taxon>
        <taxon>Williamsia</taxon>
    </lineage>
</organism>
<evidence type="ECO:0000256" key="5">
    <source>
        <dbReference type="ARBA" id="ARBA00023251"/>
    </source>
</evidence>
<comment type="caution">
    <text evidence="7">The sequence shown here is derived from an EMBL/GenBank/DDBJ whole genome shotgun (WGS) entry which is preliminary data.</text>
</comment>
<evidence type="ECO:0000313" key="7">
    <source>
        <dbReference type="EMBL" id="MCP2175821.1"/>
    </source>
</evidence>
<dbReference type="Proteomes" id="UP001206895">
    <property type="component" value="Unassembled WGS sequence"/>
</dbReference>
<keyword evidence="8" id="KW-1185">Reference proteome</keyword>
<comment type="subcellular location">
    <subcellularLocation>
        <location evidence="1">Cell membrane</location>
        <topology evidence="1">Peripheral membrane protein</topology>
    </subcellularLocation>
</comment>
<accession>A0ABT1HC43</accession>
<gene>
    <name evidence="7" type="ORF">LX13_001640</name>
</gene>
<protein>
    <submittedName>
        <fullName evidence="7">ABC-2 type transport system ATP-binding protein</fullName>
    </submittedName>
</protein>
<keyword evidence="4 7" id="KW-0067">ATP-binding</keyword>
<dbReference type="Gene3D" id="3.40.50.300">
    <property type="entry name" value="P-loop containing nucleotide triphosphate hydrolases"/>
    <property type="match status" value="1"/>
</dbReference>
<dbReference type="GO" id="GO:0005524">
    <property type="term" value="F:ATP binding"/>
    <property type="evidence" value="ECO:0007669"/>
    <property type="project" value="UniProtKB-KW"/>
</dbReference>
<sequence length="302" mass="31867">MTIIRVEQLSKTYPGGRGVVDVGFTVDEGEIFGILGPNGAGKTTTVECIGGLRTRDGGVIDVAGFDPGADPVGLREVLGIQLQESTLPDKIRVDEALALFGSFHDDPADAGELAERLGLAPHGRMQYSKLSGGQKQRLSVALALIGRPRVAILDELTTGLDPQARRDVWGLLEDLRSTGVTLLLVSHFMEEAQRLCDRVAVIDGGRIAAIGSPDDLADRAGGQVMVFTPSAPVDLERLRALTSVVGVEARGGQLHVSGGDDVVAEVIVELRAQGVAAAHLRVDRPTLDDAFVSLVSDGKVNR</sequence>
<dbReference type="InterPro" id="IPR050763">
    <property type="entry name" value="ABC_transporter_ATP-binding"/>
</dbReference>
<dbReference type="PROSITE" id="PS50893">
    <property type="entry name" value="ABC_TRANSPORTER_2"/>
    <property type="match status" value="1"/>
</dbReference>
<dbReference type="RefSeq" id="WP_253660862.1">
    <property type="nucleotide sequence ID" value="NZ_BAAAJQ010000001.1"/>
</dbReference>
<evidence type="ECO:0000259" key="6">
    <source>
        <dbReference type="PROSITE" id="PS50893"/>
    </source>
</evidence>
<evidence type="ECO:0000256" key="2">
    <source>
        <dbReference type="ARBA" id="ARBA00022448"/>
    </source>
</evidence>
<evidence type="ECO:0000313" key="8">
    <source>
        <dbReference type="Proteomes" id="UP001206895"/>
    </source>
</evidence>
<feature type="domain" description="ABC transporter" evidence="6">
    <location>
        <begin position="4"/>
        <end position="229"/>
    </location>
</feature>
<dbReference type="InterPro" id="IPR027417">
    <property type="entry name" value="P-loop_NTPase"/>
</dbReference>
<evidence type="ECO:0000256" key="1">
    <source>
        <dbReference type="ARBA" id="ARBA00004202"/>
    </source>
</evidence>
<evidence type="ECO:0000256" key="3">
    <source>
        <dbReference type="ARBA" id="ARBA00022741"/>
    </source>
</evidence>
<dbReference type="SUPFAM" id="SSF52540">
    <property type="entry name" value="P-loop containing nucleoside triphosphate hydrolases"/>
    <property type="match status" value="1"/>
</dbReference>
<name>A0ABT1HC43_9NOCA</name>
<dbReference type="InterPro" id="IPR003593">
    <property type="entry name" value="AAA+_ATPase"/>
</dbReference>
<keyword evidence="5" id="KW-0046">Antibiotic resistance</keyword>
<dbReference type="InterPro" id="IPR003439">
    <property type="entry name" value="ABC_transporter-like_ATP-bd"/>
</dbReference>
<keyword evidence="2" id="KW-0813">Transport</keyword>
<dbReference type="EMBL" id="JAMTCJ010000002">
    <property type="protein sequence ID" value="MCP2175821.1"/>
    <property type="molecule type" value="Genomic_DNA"/>
</dbReference>
<evidence type="ECO:0000256" key="4">
    <source>
        <dbReference type="ARBA" id="ARBA00022840"/>
    </source>
</evidence>
<dbReference type="PANTHER" id="PTHR42711:SF16">
    <property type="entry name" value="ABC TRANSPORTER ATP-BINDING PROTEIN"/>
    <property type="match status" value="1"/>
</dbReference>
<dbReference type="PROSITE" id="PS00211">
    <property type="entry name" value="ABC_TRANSPORTER_1"/>
    <property type="match status" value="1"/>
</dbReference>